<dbReference type="InterPro" id="IPR012312">
    <property type="entry name" value="Hemerythrin-like"/>
</dbReference>
<dbReference type="Proteomes" id="UP000322873">
    <property type="component" value="Unassembled WGS sequence"/>
</dbReference>
<dbReference type="AlphaFoldDB" id="A0A5M9JU24"/>
<protein>
    <recommendedName>
        <fullName evidence="2">Hemerythrin-like domain-containing protein</fullName>
    </recommendedName>
</protein>
<dbReference type="PANTHER" id="PTHR38048:SF1">
    <property type="entry name" value="HEMERYTHRIN-LIKE DOMAIN-CONTAINING PROTEIN"/>
    <property type="match status" value="1"/>
</dbReference>
<accession>A0A5M9JU24</accession>
<gene>
    <name evidence="3" type="ORF">EYC84_003561</name>
</gene>
<dbReference type="Pfam" id="PF01814">
    <property type="entry name" value="Hemerythrin"/>
    <property type="match status" value="1"/>
</dbReference>
<evidence type="ECO:0000256" key="1">
    <source>
        <dbReference type="SAM" id="MobiDB-lite"/>
    </source>
</evidence>
<evidence type="ECO:0000259" key="2">
    <source>
        <dbReference type="Pfam" id="PF01814"/>
    </source>
</evidence>
<evidence type="ECO:0000313" key="4">
    <source>
        <dbReference type="Proteomes" id="UP000322873"/>
    </source>
</evidence>
<dbReference type="PANTHER" id="PTHR38048">
    <property type="entry name" value="EXPRESSED PROTEIN"/>
    <property type="match status" value="1"/>
</dbReference>
<proteinExistence type="predicted"/>
<dbReference type="InterPro" id="IPR053206">
    <property type="entry name" value="Dimeric_xanthone_biosynth"/>
</dbReference>
<feature type="compositionally biased region" description="Basic and acidic residues" evidence="1">
    <location>
        <begin position="15"/>
        <end position="33"/>
    </location>
</feature>
<name>A0A5M9JU24_MONFR</name>
<comment type="caution">
    <text evidence="3">The sequence shown here is derived from an EMBL/GenBank/DDBJ whole genome shotgun (WGS) entry which is preliminary data.</text>
</comment>
<feature type="region of interest" description="Disordered" evidence="1">
    <location>
        <begin position="1"/>
        <end position="47"/>
    </location>
</feature>
<dbReference type="VEuPathDB" id="FungiDB:MFRU_027g00720"/>
<evidence type="ECO:0000313" key="3">
    <source>
        <dbReference type="EMBL" id="KAA8573018.1"/>
    </source>
</evidence>
<sequence>MSTSVEDAKAQQVIDRLKEPANKEADILEKNDGRDDESIEYNKKEKKEEALPKLSAADFRVYNSMAEHMEYFHNHFRQSWTLLHTACTTNQRPRNLSLRQFLQTGLSFISQLEVHHGIEEQHIFPVLARKMPEFKSGKKCSGIVETT</sequence>
<organism evidence="3 4">
    <name type="scientific">Monilinia fructicola</name>
    <name type="common">Brown rot fungus</name>
    <name type="synonym">Ciboria fructicola</name>
    <dbReference type="NCBI Taxonomy" id="38448"/>
    <lineage>
        <taxon>Eukaryota</taxon>
        <taxon>Fungi</taxon>
        <taxon>Dikarya</taxon>
        <taxon>Ascomycota</taxon>
        <taxon>Pezizomycotina</taxon>
        <taxon>Leotiomycetes</taxon>
        <taxon>Helotiales</taxon>
        <taxon>Sclerotiniaceae</taxon>
        <taxon>Monilinia</taxon>
    </lineage>
</organism>
<keyword evidence="4" id="KW-1185">Reference proteome</keyword>
<reference evidence="3 4" key="1">
    <citation type="submission" date="2019-06" db="EMBL/GenBank/DDBJ databases">
        <title>Genome Sequence of the Brown Rot Fungal Pathogen Monilinia fructicola.</title>
        <authorList>
            <person name="De Miccolis Angelini R.M."/>
            <person name="Landi L."/>
            <person name="Abate D."/>
            <person name="Pollastro S."/>
            <person name="Romanazzi G."/>
            <person name="Faretra F."/>
        </authorList>
    </citation>
    <scope>NUCLEOTIDE SEQUENCE [LARGE SCALE GENOMIC DNA]</scope>
    <source>
        <strain evidence="3 4">Mfrc123</strain>
    </source>
</reference>
<feature type="domain" description="Hemerythrin-like" evidence="2">
    <location>
        <begin position="66"/>
        <end position="134"/>
    </location>
</feature>
<dbReference type="Gene3D" id="1.20.120.520">
    <property type="entry name" value="nmb1532 protein domain like"/>
    <property type="match status" value="1"/>
</dbReference>
<dbReference type="EMBL" id="VICG01000004">
    <property type="protein sequence ID" value="KAA8573018.1"/>
    <property type="molecule type" value="Genomic_DNA"/>
</dbReference>